<organism evidence="10 11">
    <name type="scientific">Candidatus Prevotella avicola</name>
    <dbReference type="NCBI Taxonomy" id="2838738"/>
    <lineage>
        <taxon>Bacteria</taxon>
        <taxon>Pseudomonadati</taxon>
        <taxon>Bacteroidota</taxon>
        <taxon>Bacteroidia</taxon>
        <taxon>Bacteroidales</taxon>
        <taxon>Prevotellaceae</taxon>
        <taxon>Prevotella</taxon>
    </lineage>
</organism>
<evidence type="ECO:0000256" key="8">
    <source>
        <dbReference type="SAM" id="SignalP"/>
    </source>
</evidence>
<dbReference type="GO" id="GO:0009279">
    <property type="term" value="C:cell outer membrane"/>
    <property type="evidence" value="ECO:0007669"/>
    <property type="project" value="UniProtKB-SubCell"/>
</dbReference>
<feature type="domain" description="Outer membrane protein beta-barrel" evidence="9">
    <location>
        <begin position="295"/>
        <end position="672"/>
    </location>
</feature>
<evidence type="ECO:0000256" key="6">
    <source>
        <dbReference type="ARBA" id="ARBA00023136"/>
    </source>
</evidence>
<dbReference type="AlphaFoldDB" id="A0A9D2FXI7"/>
<evidence type="ECO:0000313" key="10">
    <source>
        <dbReference type="EMBL" id="HIZ68595.1"/>
    </source>
</evidence>
<gene>
    <name evidence="10" type="ORF">H9966_01720</name>
</gene>
<keyword evidence="3" id="KW-1134">Transmembrane beta strand</keyword>
<feature type="chain" id="PRO_5038756320" evidence="8">
    <location>
        <begin position="23"/>
        <end position="694"/>
    </location>
</feature>
<reference evidence="10" key="2">
    <citation type="submission" date="2021-04" db="EMBL/GenBank/DDBJ databases">
        <authorList>
            <person name="Gilroy R."/>
        </authorList>
    </citation>
    <scope>NUCLEOTIDE SEQUENCE</scope>
    <source>
        <strain evidence="10">ChiHecec3B27-8219</strain>
    </source>
</reference>
<dbReference type="EMBL" id="DXBE01000018">
    <property type="protein sequence ID" value="HIZ68595.1"/>
    <property type="molecule type" value="Genomic_DNA"/>
</dbReference>
<feature type="signal peptide" evidence="8">
    <location>
        <begin position="1"/>
        <end position="22"/>
    </location>
</feature>
<accession>A0A9D2FXI7</accession>
<comment type="subcellular location">
    <subcellularLocation>
        <location evidence="1">Cell outer membrane</location>
        <topology evidence="1">Multi-pass membrane protein</topology>
    </subcellularLocation>
</comment>
<dbReference type="SUPFAM" id="SSF56935">
    <property type="entry name" value="Porins"/>
    <property type="match status" value="1"/>
</dbReference>
<dbReference type="Proteomes" id="UP000824055">
    <property type="component" value="Unassembled WGS sequence"/>
</dbReference>
<proteinExistence type="predicted"/>
<evidence type="ECO:0000256" key="3">
    <source>
        <dbReference type="ARBA" id="ARBA00022452"/>
    </source>
</evidence>
<keyword evidence="7" id="KW-0998">Cell outer membrane</keyword>
<protein>
    <submittedName>
        <fullName evidence="10">Outer membrane beta-barrel family protein</fullName>
    </submittedName>
</protein>
<evidence type="ECO:0000256" key="4">
    <source>
        <dbReference type="ARBA" id="ARBA00022692"/>
    </source>
</evidence>
<dbReference type="PANTHER" id="PTHR30069">
    <property type="entry name" value="TONB-DEPENDENT OUTER MEMBRANE RECEPTOR"/>
    <property type="match status" value="1"/>
</dbReference>
<keyword evidence="2" id="KW-0813">Transport</keyword>
<keyword evidence="4" id="KW-0812">Transmembrane</keyword>
<dbReference type="GO" id="GO:0044718">
    <property type="term" value="P:siderophore transmembrane transport"/>
    <property type="evidence" value="ECO:0007669"/>
    <property type="project" value="TreeGrafter"/>
</dbReference>
<evidence type="ECO:0000313" key="11">
    <source>
        <dbReference type="Proteomes" id="UP000824055"/>
    </source>
</evidence>
<dbReference type="Pfam" id="PF14905">
    <property type="entry name" value="OMP_b-brl_3"/>
    <property type="match status" value="1"/>
</dbReference>
<dbReference type="InterPro" id="IPR041700">
    <property type="entry name" value="OMP_b-brl_3"/>
</dbReference>
<sequence>MKRTNAILLLSCICLHAPSAWGQSAEPTDSIVHELQEVIVAAKQPATTLVGTTLVTSIPGSNLADIGNALDVLAQLPMLKVEDGKVSVIGKNNIEVYIDGRPMRDDEELRRILSSNLKRVELLMAPGAAYESTTGAVLRITTKRSFIQGLSLTDQFQLMRRRKWSLTNLLGLSYRVGNWELFLDGSLTRSNSLVKGTTTNTLLYDGQETMVGSRQNNIYPTTAGSIKVGLNYAKGSRSLGAYYRYNPERGDFSNDGAEWLDGDTPLLRRIDRGIRAHSHLVSLYYENTLADNCLLHFDGDFRQSRDNSGVATTYLESTNPDVNSSSLRKSTIWAGKLYLQFPLAKGNLTVGTQDSYTCTSLDYRMLNEQVSQYIPSSLTDARQTSAALFASWARMFGKFSLSVGARYEYVDYDFKVNDKRDDEVSRRDHLLTPDISLTYSFSDKAQISLGYKMATVKPPYSQLTSSLSYTGLHEIEGGNPALRDEKMHDVQLFGMWNGFMLQADFTRSLDAYAFVKQLYPADNLQLLMRPVNMDLSALNLYLVWSKPIRCWTPNVTLGIYRQWLTLGDTSYEKPVFSYYFDNTFSFLRGWMVTANFHGQTQGNTRTNRFGATRFAMDASVGKTFLHKSLTVKLTATDILNTVNNDWTMNTHGVFVDKRQRSDNRGISLSVIYHFQPRKREYKGSSAAEEELKRL</sequence>
<reference evidence="10" key="1">
    <citation type="journal article" date="2021" name="PeerJ">
        <title>Extensive microbial diversity within the chicken gut microbiome revealed by metagenomics and culture.</title>
        <authorList>
            <person name="Gilroy R."/>
            <person name="Ravi A."/>
            <person name="Getino M."/>
            <person name="Pursley I."/>
            <person name="Horton D.L."/>
            <person name="Alikhan N.F."/>
            <person name="Baker D."/>
            <person name="Gharbi K."/>
            <person name="Hall N."/>
            <person name="Watson M."/>
            <person name="Adriaenssens E.M."/>
            <person name="Foster-Nyarko E."/>
            <person name="Jarju S."/>
            <person name="Secka A."/>
            <person name="Antonio M."/>
            <person name="Oren A."/>
            <person name="Chaudhuri R.R."/>
            <person name="La Ragione R."/>
            <person name="Hildebrand F."/>
            <person name="Pallen M.J."/>
        </authorList>
    </citation>
    <scope>NUCLEOTIDE SEQUENCE</scope>
    <source>
        <strain evidence="10">ChiHecec3B27-8219</strain>
    </source>
</reference>
<evidence type="ECO:0000256" key="1">
    <source>
        <dbReference type="ARBA" id="ARBA00004571"/>
    </source>
</evidence>
<dbReference type="Gene3D" id="2.40.170.20">
    <property type="entry name" value="TonB-dependent receptor, beta-barrel domain"/>
    <property type="match status" value="1"/>
</dbReference>
<comment type="caution">
    <text evidence="10">The sequence shown here is derived from an EMBL/GenBank/DDBJ whole genome shotgun (WGS) entry which is preliminary data.</text>
</comment>
<dbReference type="InterPro" id="IPR036942">
    <property type="entry name" value="Beta-barrel_TonB_sf"/>
</dbReference>
<evidence type="ECO:0000256" key="7">
    <source>
        <dbReference type="ARBA" id="ARBA00023237"/>
    </source>
</evidence>
<keyword evidence="5 8" id="KW-0732">Signal</keyword>
<keyword evidence="6" id="KW-0472">Membrane</keyword>
<name>A0A9D2FXI7_9BACT</name>
<dbReference type="GO" id="GO:0015344">
    <property type="term" value="F:siderophore uptake transmembrane transporter activity"/>
    <property type="evidence" value="ECO:0007669"/>
    <property type="project" value="TreeGrafter"/>
</dbReference>
<evidence type="ECO:0000259" key="9">
    <source>
        <dbReference type="Pfam" id="PF14905"/>
    </source>
</evidence>
<evidence type="ECO:0000256" key="2">
    <source>
        <dbReference type="ARBA" id="ARBA00022448"/>
    </source>
</evidence>
<dbReference type="InterPro" id="IPR039426">
    <property type="entry name" value="TonB-dep_rcpt-like"/>
</dbReference>
<evidence type="ECO:0000256" key="5">
    <source>
        <dbReference type="ARBA" id="ARBA00022729"/>
    </source>
</evidence>
<dbReference type="PANTHER" id="PTHR30069:SF29">
    <property type="entry name" value="HEMOGLOBIN AND HEMOGLOBIN-HAPTOGLOBIN-BINDING PROTEIN 1-RELATED"/>
    <property type="match status" value="1"/>
</dbReference>